<sequence length="186" mass="21822">MNALLLNCFIVSLEWAKDCINSKTLLSEVDYIPPDYSGEPSPLVSWRVGRGIIDSPMEWTRNCILYLHSSIEFNESYTDIKLWAQRAGFVLTNDLGEFNDDYKLRIILADKNSITNDVRAKLPNKTEITSWICDYKAVTLFLDWFLECLFQYKFVEISRDYQIMKLNSNMIEFTNMEESLFEFEIC</sequence>
<organism evidence="3">
    <name type="scientific">Schizaphis graminum</name>
    <name type="common">Green bug aphid</name>
    <dbReference type="NCBI Taxonomy" id="13262"/>
    <lineage>
        <taxon>Eukaryota</taxon>
        <taxon>Metazoa</taxon>
        <taxon>Ecdysozoa</taxon>
        <taxon>Arthropoda</taxon>
        <taxon>Hexapoda</taxon>
        <taxon>Insecta</taxon>
        <taxon>Pterygota</taxon>
        <taxon>Neoptera</taxon>
        <taxon>Paraneoptera</taxon>
        <taxon>Hemiptera</taxon>
        <taxon>Sternorrhyncha</taxon>
        <taxon>Aphidomorpha</taxon>
        <taxon>Aphidoidea</taxon>
        <taxon>Aphididae</taxon>
        <taxon>Aphidini</taxon>
        <taxon>Schizaphis</taxon>
    </lineage>
</organism>
<evidence type="ECO:0000256" key="1">
    <source>
        <dbReference type="SAM" id="SignalP"/>
    </source>
</evidence>
<reference evidence="3" key="1">
    <citation type="submission" date="2018-04" db="EMBL/GenBank/DDBJ databases">
        <title>Transcriptome of Schizaphis graminum biotype I.</title>
        <authorList>
            <person name="Scully E.D."/>
            <person name="Geib S.M."/>
            <person name="Palmer N.A."/>
            <person name="Koch K."/>
            <person name="Bradshaw J."/>
            <person name="Heng-Moss T."/>
            <person name="Sarath G."/>
        </authorList>
    </citation>
    <scope>NUCLEOTIDE SEQUENCE</scope>
</reference>
<protein>
    <recommendedName>
        <fullName evidence="2">BRCT domain-containing protein</fullName>
    </recommendedName>
</protein>
<gene>
    <name evidence="3" type="ORF">g.136380</name>
</gene>
<dbReference type="PROSITE" id="PS50172">
    <property type="entry name" value="BRCT"/>
    <property type="match status" value="1"/>
</dbReference>
<feature type="signal peptide" evidence="1">
    <location>
        <begin position="1"/>
        <end position="16"/>
    </location>
</feature>
<feature type="domain" description="BRCT" evidence="2">
    <location>
        <begin position="1"/>
        <end position="33"/>
    </location>
</feature>
<dbReference type="InterPro" id="IPR001357">
    <property type="entry name" value="BRCT_dom"/>
</dbReference>
<proteinExistence type="predicted"/>
<keyword evidence="1" id="KW-0732">Signal</keyword>
<accession>A0A2S2PU39</accession>
<evidence type="ECO:0000259" key="2">
    <source>
        <dbReference type="PROSITE" id="PS50172"/>
    </source>
</evidence>
<dbReference type="EMBL" id="GGMR01020239">
    <property type="protein sequence ID" value="MBY32858.1"/>
    <property type="molecule type" value="Transcribed_RNA"/>
</dbReference>
<dbReference type="InterPro" id="IPR036420">
    <property type="entry name" value="BRCT_dom_sf"/>
</dbReference>
<feature type="chain" id="PRO_5015397531" description="BRCT domain-containing protein" evidence="1">
    <location>
        <begin position="17"/>
        <end position="186"/>
    </location>
</feature>
<dbReference type="SUPFAM" id="SSF52113">
    <property type="entry name" value="BRCT domain"/>
    <property type="match status" value="1"/>
</dbReference>
<dbReference type="AlphaFoldDB" id="A0A2S2PU39"/>
<evidence type="ECO:0000313" key="3">
    <source>
        <dbReference type="EMBL" id="MBY32858.1"/>
    </source>
</evidence>
<name>A0A2S2PU39_SCHGA</name>